<evidence type="ECO:0000256" key="7">
    <source>
        <dbReference type="ARBA" id="ARBA00022989"/>
    </source>
</evidence>
<dbReference type="GO" id="GO:0015649">
    <property type="term" value="F:2-keto-3-deoxygluconate:proton symporter activity"/>
    <property type="evidence" value="ECO:0007669"/>
    <property type="project" value="InterPro"/>
</dbReference>
<dbReference type="GO" id="GO:0016020">
    <property type="term" value="C:membrane"/>
    <property type="evidence" value="ECO:0007669"/>
    <property type="project" value="InterPro"/>
</dbReference>
<keyword evidence="4" id="KW-0762">Sugar transport</keyword>
<evidence type="ECO:0000313" key="12">
    <source>
        <dbReference type="Proteomes" id="UP000076825"/>
    </source>
</evidence>
<dbReference type="PATRIC" id="fig|123899.6.peg.1885"/>
<keyword evidence="5 10" id="KW-0812">Transmembrane</keyword>
<dbReference type="Proteomes" id="UP000076825">
    <property type="component" value="Chromosome 1"/>
</dbReference>
<evidence type="ECO:0000256" key="3">
    <source>
        <dbReference type="ARBA" id="ARBA00022475"/>
    </source>
</evidence>
<sequence>MYLGYRLILRRGGKSGLGFAAGTTAGNAIATPAVVAAADPSFQQYVSTATAQVAACVLISSILAPVLASFFLKRAGELKPAADVDEDSAGDQRMARGEAL</sequence>
<keyword evidence="12" id="KW-1185">Reference proteome</keyword>
<feature type="region of interest" description="Disordered" evidence="9">
    <location>
        <begin position="81"/>
        <end position="100"/>
    </location>
</feature>
<comment type="similarity">
    <text evidence="1">Belongs to the KdgT transporter family.</text>
</comment>
<feature type="transmembrane region" description="Helical" evidence="10">
    <location>
        <begin position="47"/>
        <end position="72"/>
    </location>
</feature>
<reference evidence="11 12" key="1">
    <citation type="submission" date="2016-04" db="EMBL/GenBank/DDBJ databases">
        <authorList>
            <consortium name="Pathogen Informatics"/>
        </authorList>
    </citation>
    <scope>NUCLEOTIDE SEQUENCE [LARGE SCALE GENOMIC DNA]</scope>
    <source>
        <strain evidence="11 12">H044680328</strain>
    </source>
</reference>
<dbReference type="EMBL" id="LT546645">
    <property type="protein sequence ID" value="SAI69700.1"/>
    <property type="molecule type" value="Genomic_DNA"/>
</dbReference>
<organism evidence="11 12">
    <name type="scientific">Bordetella trematum</name>
    <dbReference type="NCBI Taxonomy" id="123899"/>
    <lineage>
        <taxon>Bacteria</taxon>
        <taxon>Pseudomonadati</taxon>
        <taxon>Pseudomonadota</taxon>
        <taxon>Betaproteobacteria</taxon>
        <taxon>Burkholderiales</taxon>
        <taxon>Alcaligenaceae</taxon>
        <taxon>Bordetella</taxon>
    </lineage>
</organism>
<evidence type="ECO:0000256" key="2">
    <source>
        <dbReference type="ARBA" id="ARBA00022448"/>
    </source>
</evidence>
<keyword evidence="3" id="KW-1003">Cell membrane</keyword>
<evidence type="ECO:0000313" key="11">
    <source>
        <dbReference type="EMBL" id="SAI69700.1"/>
    </source>
</evidence>
<keyword evidence="2" id="KW-0813">Transport</keyword>
<evidence type="ECO:0000256" key="6">
    <source>
        <dbReference type="ARBA" id="ARBA00022847"/>
    </source>
</evidence>
<protein>
    <submittedName>
        <fullName evidence="11">2-keto-3-deoxygluconate permease</fullName>
    </submittedName>
</protein>
<evidence type="ECO:0000256" key="9">
    <source>
        <dbReference type="SAM" id="MobiDB-lite"/>
    </source>
</evidence>
<keyword evidence="7 10" id="KW-1133">Transmembrane helix</keyword>
<evidence type="ECO:0000256" key="5">
    <source>
        <dbReference type="ARBA" id="ARBA00022692"/>
    </source>
</evidence>
<evidence type="ECO:0000256" key="1">
    <source>
        <dbReference type="ARBA" id="ARBA00006430"/>
    </source>
</evidence>
<accession>A0A157SGX5</accession>
<dbReference type="KEGG" id="btrm:SAMEA390648701895"/>
<keyword evidence="6" id="KW-0769">Symport</keyword>
<evidence type="ECO:0000256" key="8">
    <source>
        <dbReference type="ARBA" id="ARBA00023136"/>
    </source>
</evidence>
<keyword evidence="8 10" id="KW-0472">Membrane</keyword>
<evidence type="ECO:0000256" key="4">
    <source>
        <dbReference type="ARBA" id="ARBA00022597"/>
    </source>
</evidence>
<dbReference type="Pfam" id="PF03812">
    <property type="entry name" value="KdgT"/>
    <property type="match status" value="1"/>
</dbReference>
<gene>
    <name evidence="11" type="primary">kdgT_2</name>
    <name evidence="11" type="ORF">SAMEA3906487_01895</name>
</gene>
<name>A0A157SGX5_9BORD</name>
<dbReference type="AlphaFoldDB" id="A0A157SGX5"/>
<dbReference type="STRING" id="123899.SAMEA3906487_01895"/>
<dbReference type="InterPro" id="IPR004684">
    <property type="entry name" value="2keto-3dGluconate_permease"/>
</dbReference>
<evidence type="ECO:0000256" key="10">
    <source>
        <dbReference type="SAM" id="Phobius"/>
    </source>
</evidence>
<proteinExistence type="inferred from homology"/>